<feature type="region of interest" description="Disordered" evidence="1">
    <location>
        <begin position="112"/>
        <end position="148"/>
    </location>
</feature>
<name>A0A6M0RGI4_9CYAN</name>
<evidence type="ECO:0000256" key="1">
    <source>
        <dbReference type="SAM" id="MobiDB-lite"/>
    </source>
</evidence>
<accession>A0A6M0RGI4</accession>
<protein>
    <submittedName>
        <fullName evidence="2">Uncharacterized protein</fullName>
    </submittedName>
</protein>
<dbReference type="EMBL" id="QXHD01000004">
    <property type="protein sequence ID" value="NEZ55010.1"/>
    <property type="molecule type" value="Genomic_DNA"/>
</dbReference>
<dbReference type="AlphaFoldDB" id="A0A6M0RGI4"/>
<organism evidence="2 3">
    <name type="scientific">Adonisia turfae CCMR0081</name>
    <dbReference type="NCBI Taxonomy" id="2292702"/>
    <lineage>
        <taxon>Bacteria</taxon>
        <taxon>Bacillati</taxon>
        <taxon>Cyanobacteriota</taxon>
        <taxon>Adonisia</taxon>
        <taxon>Adonisia turfae</taxon>
    </lineage>
</organism>
<dbReference type="Proteomes" id="UP000481033">
    <property type="component" value="Unassembled WGS sequence"/>
</dbReference>
<evidence type="ECO:0000313" key="3">
    <source>
        <dbReference type="Proteomes" id="UP000481033"/>
    </source>
</evidence>
<comment type="caution">
    <text evidence="2">The sequence shown here is derived from an EMBL/GenBank/DDBJ whole genome shotgun (WGS) entry which is preliminary data.</text>
</comment>
<keyword evidence="3" id="KW-1185">Reference proteome</keyword>
<gene>
    <name evidence="2" type="ORF">DXZ20_04775</name>
</gene>
<feature type="compositionally biased region" description="Polar residues" evidence="1">
    <location>
        <begin position="119"/>
        <end position="128"/>
    </location>
</feature>
<evidence type="ECO:0000313" key="2">
    <source>
        <dbReference type="EMBL" id="NEZ55010.1"/>
    </source>
</evidence>
<sequence length="148" mass="15457">MTSAALVGSGDELIPALSRRGRLPTGAVDDLNPAAPLRSQGTPGSGGASSANKQSKLNQLNKNKAQGNAFETLAKQKFQKTNVGVQTQVTIKAPSGTRTRVDLIGRDTKTGNITLGEAKSSQTAPLTRNQKKAFPEIAKSEGGSSWVR</sequence>
<feature type="compositionally biased region" description="Low complexity" evidence="1">
    <location>
        <begin position="51"/>
        <end position="67"/>
    </location>
</feature>
<proteinExistence type="predicted"/>
<feature type="region of interest" description="Disordered" evidence="1">
    <location>
        <begin position="1"/>
        <end position="67"/>
    </location>
</feature>
<reference evidence="2 3" key="1">
    <citation type="journal article" date="2020" name="Microb. Ecol.">
        <title>Ecogenomics of the Marine Benthic Filamentous Cyanobacterium Adonisia.</title>
        <authorList>
            <person name="Walter J.M."/>
            <person name="Coutinho F.H."/>
            <person name="Leomil L."/>
            <person name="Hargreaves P.I."/>
            <person name="Campeao M.E."/>
            <person name="Vieira V.V."/>
            <person name="Silva B.S."/>
            <person name="Fistarol G.O."/>
            <person name="Salomon P.S."/>
            <person name="Sawabe T."/>
            <person name="Mino S."/>
            <person name="Hosokawa M."/>
            <person name="Miyashita H."/>
            <person name="Maruyama F."/>
            <person name="van Verk M.C."/>
            <person name="Dutilh B.E."/>
            <person name="Thompson C.C."/>
            <person name="Thompson F.L."/>
        </authorList>
    </citation>
    <scope>NUCLEOTIDE SEQUENCE [LARGE SCALE GENOMIC DNA]</scope>
    <source>
        <strain evidence="2 3">CCMR0081</strain>
    </source>
</reference>